<keyword evidence="1 3" id="KW-0808">Transferase</keyword>
<dbReference type="Gene3D" id="3.40.1180.10">
    <property type="entry name" value="Decaprenyl diphosphate synthase-like"/>
    <property type="match status" value="1"/>
</dbReference>
<dbReference type="InterPro" id="IPR001441">
    <property type="entry name" value="UPP_synth-like"/>
</dbReference>
<evidence type="ECO:0000313" key="3">
    <source>
        <dbReference type="EMBL" id="QHN34653.1"/>
    </source>
</evidence>
<dbReference type="NCBIfam" id="TIGR00055">
    <property type="entry name" value="uppS"/>
    <property type="match status" value="1"/>
</dbReference>
<accession>A0ABX6IFL9</accession>
<reference evidence="3" key="1">
    <citation type="journal article" date="2021" name="Nat. Microbiol.">
        <title>Cocultivation of an ultrasmall environmental parasitic bacterium with lytic ability against bacteria associated with wastewater foams.</title>
        <authorList>
            <person name="Batinovic S."/>
            <person name="Rose J.J.A."/>
            <person name="Ratcliffe J."/>
            <person name="Seviour R.J."/>
            <person name="Petrovski S."/>
        </authorList>
    </citation>
    <scope>NUCLEOTIDE SEQUENCE</scope>
    <source>
        <strain evidence="3">CON9</strain>
    </source>
</reference>
<proteinExistence type="inferred from homology"/>
<dbReference type="Pfam" id="PF01255">
    <property type="entry name" value="Prenyltransf"/>
    <property type="match status" value="1"/>
</dbReference>
<dbReference type="Proteomes" id="UP001059836">
    <property type="component" value="Chromosome"/>
</dbReference>
<gene>
    <name evidence="3" type="primary">uppS</name>
    <name evidence="3" type="ORF">GII31_06830</name>
</gene>
<protein>
    <submittedName>
        <fullName evidence="3">Di-trans,poly-cis-decaprenylcistransferase</fullName>
        <ecNumber evidence="3">2.5.1.31</ecNumber>
    </submittedName>
</protein>
<name>A0ABX6IFL9_9ACTN</name>
<keyword evidence="4" id="KW-1185">Reference proteome</keyword>
<dbReference type="SUPFAM" id="SSF64005">
    <property type="entry name" value="Undecaprenyl diphosphate synthase"/>
    <property type="match status" value="1"/>
</dbReference>
<dbReference type="PROSITE" id="PS01066">
    <property type="entry name" value="UPP_SYNTHASE"/>
    <property type="match status" value="1"/>
</dbReference>
<dbReference type="InterPro" id="IPR036424">
    <property type="entry name" value="UPP_synth-like_sf"/>
</dbReference>
<dbReference type="EC" id="2.5.1.31" evidence="3"/>
<evidence type="ECO:0000256" key="1">
    <source>
        <dbReference type="ARBA" id="ARBA00022679"/>
    </source>
</evidence>
<dbReference type="PANTHER" id="PTHR10291">
    <property type="entry name" value="DEHYDRODOLICHYL DIPHOSPHATE SYNTHASE FAMILY MEMBER"/>
    <property type="match status" value="1"/>
</dbReference>
<organism evidence="3 4">
    <name type="scientific">Gordonia pseudamarae</name>
    <dbReference type="NCBI Taxonomy" id="2831662"/>
    <lineage>
        <taxon>Bacteria</taxon>
        <taxon>Bacillati</taxon>
        <taxon>Actinomycetota</taxon>
        <taxon>Actinomycetes</taxon>
        <taxon>Mycobacteriales</taxon>
        <taxon>Gordoniaceae</taxon>
        <taxon>Gordonia</taxon>
    </lineage>
</organism>
<comment type="similarity">
    <text evidence="2">Belongs to the UPP synthase family. Z-FPP synthase subfamily.</text>
</comment>
<evidence type="ECO:0000313" key="4">
    <source>
        <dbReference type="Proteomes" id="UP001059836"/>
    </source>
</evidence>
<sequence>MGGGEDTVTTVSGSTVVNRDELPRVPAHVGFILDGNRRWARSRGMNASAGHLAGFSRIPEILTWCEAAGIHTVTLWMMSTDNLRRDAEEVDCLAKIIEATVDVVGSRGIGSIRHLGSREVIRKPLLDALDRAVERTSGVGGLRINLAVCYGGREEIVDACRQILARCDSSGLTLGEAIGRISVRSISEEILGVSPAPELIVRTSGERRSSGFLLWAGMYSTMCVVPGFWPDFGVTEFRDVLLAHRDGCFTGPSAGSGEQREVSVR</sequence>
<dbReference type="GO" id="GO:0008834">
    <property type="term" value="F:ditrans,polycis-undecaprenyl-diphosphate synthase [(2E,6E)-farnesyl-diphosphate specific] activity"/>
    <property type="evidence" value="ECO:0007669"/>
    <property type="project" value="UniProtKB-EC"/>
</dbReference>
<dbReference type="CDD" id="cd00475">
    <property type="entry name" value="Cis_IPPS"/>
    <property type="match status" value="1"/>
</dbReference>
<dbReference type="EMBL" id="CP045809">
    <property type="protein sequence ID" value="QHN34653.1"/>
    <property type="molecule type" value="Genomic_DNA"/>
</dbReference>
<dbReference type="PANTHER" id="PTHR10291:SF43">
    <property type="entry name" value="DEHYDRODOLICHYL DIPHOSPHATE SYNTHASE COMPLEX SUBUNIT DHDDS"/>
    <property type="match status" value="1"/>
</dbReference>
<dbReference type="InterPro" id="IPR018520">
    <property type="entry name" value="UPP_synth-like_CS"/>
</dbReference>
<evidence type="ECO:0000256" key="2">
    <source>
        <dbReference type="ARBA" id="ARBA00038453"/>
    </source>
</evidence>